<dbReference type="InterPro" id="IPR001969">
    <property type="entry name" value="Aspartic_peptidase_AS"/>
</dbReference>
<reference evidence="14 15" key="1">
    <citation type="journal article" date="2012" name="Nat. Biotechnol.">
        <title>Draft genome sequence of pigeonpea (Cajanus cajan), an orphan legume crop of resource-poor farmers.</title>
        <authorList>
            <person name="Varshney R.K."/>
            <person name="Chen W."/>
            <person name="Li Y."/>
            <person name="Bharti A.K."/>
            <person name="Saxena R.K."/>
            <person name="Schlueter J.A."/>
            <person name="Donoghue M.T."/>
            <person name="Azam S."/>
            <person name="Fan G."/>
            <person name="Whaley A.M."/>
            <person name="Farmer A.D."/>
            <person name="Sheridan J."/>
            <person name="Iwata A."/>
            <person name="Tuteja R."/>
            <person name="Penmetsa R.V."/>
            <person name="Wu W."/>
            <person name="Upadhyaya H.D."/>
            <person name="Yang S.P."/>
            <person name="Shah T."/>
            <person name="Saxena K.B."/>
            <person name="Michael T."/>
            <person name="McCombie W.R."/>
            <person name="Yang B."/>
            <person name="Zhang G."/>
            <person name="Yang H."/>
            <person name="Wang J."/>
            <person name="Spillane C."/>
            <person name="Cook D.R."/>
            <person name="May G.D."/>
            <person name="Xu X."/>
            <person name="Jackson S.A."/>
        </authorList>
    </citation>
    <scope>NUCLEOTIDE SEQUENCE [LARGE SCALE GENOMIC DNA]</scope>
    <source>
        <strain evidence="15">cv. Asha</strain>
    </source>
</reference>
<keyword evidence="4" id="KW-0540">Nuclease</keyword>
<dbReference type="OMA" id="CHEFIAL"/>
<dbReference type="GO" id="GO:0004519">
    <property type="term" value="F:endonuclease activity"/>
    <property type="evidence" value="ECO:0007669"/>
    <property type="project" value="UniProtKB-KW"/>
</dbReference>
<dbReference type="PANTHER" id="PTHR37984">
    <property type="entry name" value="PROTEIN CBG26694"/>
    <property type="match status" value="1"/>
</dbReference>
<keyword evidence="2" id="KW-0808">Transferase</keyword>
<dbReference type="GO" id="GO:0006508">
    <property type="term" value="P:proteolysis"/>
    <property type="evidence" value="ECO:0007669"/>
    <property type="project" value="UniProtKB-KW"/>
</dbReference>
<evidence type="ECO:0000256" key="6">
    <source>
        <dbReference type="ARBA" id="ARBA00022801"/>
    </source>
</evidence>
<evidence type="ECO:0000256" key="1">
    <source>
        <dbReference type="ARBA" id="ARBA00022670"/>
    </source>
</evidence>
<dbReference type="GO" id="GO:0003723">
    <property type="term" value="F:RNA binding"/>
    <property type="evidence" value="ECO:0007669"/>
    <property type="project" value="UniProtKB-KW"/>
</dbReference>
<feature type="compositionally biased region" description="Low complexity" evidence="12">
    <location>
        <begin position="277"/>
        <end position="289"/>
    </location>
</feature>
<dbReference type="SUPFAM" id="SSF50630">
    <property type="entry name" value="Acid proteases"/>
    <property type="match status" value="1"/>
</dbReference>
<keyword evidence="10" id="KW-0695">RNA-directed DNA polymerase</keyword>
<organism evidence="14 15">
    <name type="scientific">Cajanus cajan</name>
    <name type="common">Pigeon pea</name>
    <name type="synonym">Cajanus indicus</name>
    <dbReference type="NCBI Taxonomy" id="3821"/>
    <lineage>
        <taxon>Eukaryota</taxon>
        <taxon>Viridiplantae</taxon>
        <taxon>Streptophyta</taxon>
        <taxon>Embryophyta</taxon>
        <taxon>Tracheophyta</taxon>
        <taxon>Spermatophyta</taxon>
        <taxon>Magnoliopsida</taxon>
        <taxon>eudicotyledons</taxon>
        <taxon>Gunneridae</taxon>
        <taxon>Pentapetalae</taxon>
        <taxon>rosids</taxon>
        <taxon>fabids</taxon>
        <taxon>Fabales</taxon>
        <taxon>Fabaceae</taxon>
        <taxon>Papilionoideae</taxon>
        <taxon>50 kb inversion clade</taxon>
        <taxon>NPAAA clade</taxon>
        <taxon>indigoferoid/millettioid clade</taxon>
        <taxon>Phaseoleae</taxon>
        <taxon>Cajanus</taxon>
    </lineage>
</organism>
<feature type="domain" description="Reverse transcriptase" evidence="13">
    <location>
        <begin position="351"/>
        <end position="530"/>
    </location>
</feature>
<evidence type="ECO:0000256" key="4">
    <source>
        <dbReference type="ARBA" id="ARBA00022722"/>
    </source>
</evidence>
<keyword evidence="15" id="KW-1185">Reference proteome</keyword>
<dbReference type="GO" id="GO:0015074">
    <property type="term" value="P:DNA integration"/>
    <property type="evidence" value="ECO:0007669"/>
    <property type="project" value="UniProtKB-KW"/>
</dbReference>
<dbReference type="Gramene" id="C.cajan_16131.t">
    <property type="protein sequence ID" value="C.cajan_16131.t"/>
    <property type="gene ID" value="C.cajan_16131"/>
</dbReference>
<keyword evidence="3" id="KW-0548">Nucleotidyltransferase</keyword>
<dbReference type="Proteomes" id="UP000075243">
    <property type="component" value="Chromosome 8"/>
</dbReference>
<evidence type="ECO:0000256" key="10">
    <source>
        <dbReference type="ARBA" id="ARBA00022918"/>
    </source>
</evidence>
<feature type="region of interest" description="Disordered" evidence="12">
    <location>
        <begin position="1"/>
        <end position="26"/>
    </location>
</feature>
<dbReference type="InterPro" id="IPR021109">
    <property type="entry name" value="Peptidase_aspartic_dom_sf"/>
</dbReference>
<evidence type="ECO:0000256" key="9">
    <source>
        <dbReference type="ARBA" id="ARBA00022908"/>
    </source>
</evidence>
<evidence type="ECO:0000256" key="3">
    <source>
        <dbReference type="ARBA" id="ARBA00022695"/>
    </source>
</evidence>
<dbReference type="InterPro" id="IPR043502">
    <property type="entry name" value="DNA/RNA_pol_sf"/>
</dbReference>
<dbReference type="GO" id="GO:0003964">
    <property type="term" value="F:RNA-directed DNA polymerase activity"/>
    <property type="evidence" value="ECO:0007669"/>
    <property type="project" value="UniProtKB-KW"/>
</dbReference>
<evidence type="ECO:0000256" key="5">
    <source>
        <dbReference type="ARBA" id="ARBA00022759"/>
    </source>
</evidence>
<keyword evidence="8" id="KW-0694">RNA-binding</keyword>
<name>A0A151T4X2_CAJCA</name>
<evidence type="ECO:0000256" key="8">
    <source>
        <dbReference type="ARBA" id="ARBA00022884"/>
    </source>
</evidence>
<dbReference type="Gene3D" id="3.10.10.10">
    <property type="entry name" value="HIV Type 1 Reverse Transcriptase, subunit A, domain 1"/>
    <property type="match status" value="1"/>
</dbReference>
<evidence type="ECO:0000256" key="11">
    <source>
        <dbReference type="ARBA" id="ARBA00023268"/>
    </source>
</evidence>
<dbReference type="Pfam" id="PF08284">
    <property type="entry name" value="RVP_2"/>
    <property type="match status" value="1"/>
</dbReference>
<feature type="compositionally biased region" description="Pro residues" evidence="12">
    <location>
        <begin position="12"/>
        <end position="23"/>
    </location>
</feature>
<feature type="compositionally biased region" description="Low complexity" evidence="12">
    <location>
        <begin position="1"/>
        <end position="11"/>
    </location>
</feature>
<evidence type="ECO:0000256" key="2">
    <source>
        <dbReference type="ARBA" id="ARBA00022679"/>
    </source>
</evidence>
<dbReference type="CDD" id="cd09274">
    <property type="entry name" value="RNase_HI_RT_Ty3"/>
    <property type="match status" value="1"/>
</dbReference>
<keyword evidence="6" id="KW-0378">Hydrolase</keyword>
<dbReference type="InterPro" id="IPR043128">
    <property type="entry name" value="Rev_trsase/Diguanyl_cyclase"/>
</dbReference>
<evidence type="ECO:0000313" key="14">
    <source>
        <dbReference type="EMBL" id="KYP62083.1"/>
    </source>
</evidence>
<evidence type="ECO:0000256" key="7">
    <source>
        <dbReference type="ARBA" id="ARBA00022842"/>
    </source>
</evidence>
<keyword evidence="11" id="KW-0511">Multifunctional enzyme</keyword>
<dbReference type="Pfam" id="PF00078">
    <property type="entry name" value="RVT_1"/>
    <property type="match status" value="1"/>
</dbReference>
<evidence type="ECO:0000313" key="15">
    <source>
        <dbReference type="Proteomes" id="UP000075243"/>
    </source>
</evidence>
<dbReference type="PANTHER" id="PTHR37984:SF5">
    <property type="entry name" value="PROTEIN NYNRIN-LIKE"/>
    <property type="match status" value="1"/>
</dbReference>
<dbReference type="InterPro" id="IPR041577">
    <property type="entry name" value="RT_RNaseH_2"/>
</dbReference>
<dbReference type="Gene3D" id="2.40.70.10">
    <property type="entry name" value="Acid Proteases"/>
    <property type="match status" value="1"/>
</dbReference>
<dbReference type="InterPro" id="IPR000477">
    <property type="entry name" value="RT_dom"/>
</dbReference>
<dbReference type="AlphaFoldDB" id="A0A151T4X2"/>
<feature type="region of interest" description="Disordered" evidence="12">
    <location>
        <begin position="266"/>
        <end position="289"/>
    </location>
</feature>
<accession>A0A151T4X2</accession>
<dbReference type="CDD" id="cd00303">
    <property type="entry name" value="retropepsin_like"/>
    <property type="match status" value="1"/>
</dbReference>
<dbReference type="InterPro" id="IPR050951">
    <property type="entry name" value="Retrovirus_Pol_polyprotein"/>
</dbReference>
<keyword evidence="5" id="KW-0255">Endonuclease</keyword>
<dbReference type="EMBL" id="CM003610">
    <property type="protein sequence ID" value="KYP62083.1"/>
    <property type="molecule type" value="Genomic_DNA"/>
</dbReference>
<keyword evidence="7" id="KW-0460">Magnesium</keyword>
<feature type="non-terminal residue" evidence="14">
    <location>
        <position position="1"/>
    </location>
</feature>
<keyword evidence="1" id="KW-0645">Protease</keyword>
<protein>
    <submittedName>
        <fullName evidence="14">Retrovirus-related Pol polyprotein from transposon 17.6</fullName>
    </submittedName>
</protein>
<sequence length="744" mass="84300">TVPSHSLTLPPSTTPKPLPPLLPTPSTKLPIKRLTEAEMQARQDKNLCYNCDERYTRGHRCKPQFRLLTTFDSDEQLEAVDTEEFQITDDISQEAGLISLHAFSGQWTPRTFRVTRSIQGYAVQVLVDSGATHNFIQSRVAQFLHLPSRPTSSPLRVMVGNGEFLPRSSYCPQVTLSLDQQQFSVDLYPLELSGTDVVLGVHWLSMISPFVMDYNEPFMRLMWHEKLIELKGDPGPTPSPISAHQLRHLQSTNRVEALFHLSLEHHPSPISTPTPNNPSSTNLLPSSPQQPLHSLIHQYSSLFSTPTHLPPPRTTDHTITLTPNTAPISVRPYRYPHFQKQEIETQVQKMIELGFIKPSTNPFSSLVLLVKKKDGTWRFCVDYRALNFVTVKDKFPIPTVDELLDELGNASWFSKLDLYSRFHQILMAPSDLEKTAFRTHNGHFEFRVMPFGLCNAPSTFQATMNDMFRPHLRRFIIVFFDDILVYSSTLQDHVLHLEIAFKLLLSNSFRLKGSKCSIGVKTIQYLGHVVSNEGVQPDPEKLESVRAWPTPTSLKSLRGFLGLTGFYRRFVARYASIAQPLTDLLKKDNFHWSDSAQQAFDRLKNALLVAPVLAIPKFDLLFTVQTDASGTGMGAVLSQNGHPVAYFSKQFCPKLCSSSTYVRELCAITSTVQKWRQYLLGRHFVIQTHQRSIKELLTQTVLTPDQQKYLVKLLGFDFEIQYKPRKSNNAADALSRVDGAPVSD</sequence>
<gene>
    <name evidence="14" type="ORF">KK1_016606</name>
</gene>
<dbReference type="PROSITE" id="PS50878">
    <property type="entry name" value="RT_POL"/>
    <property type="match status" value="1"/>
</dbReference>
<dbReference type="FunFam" id="3.10.10.10:FF:000007">
    <property type="entry name" value="Retrovirus-related Pol polyprotein from transposon 17.6-like Protein"/>
    <property type="match status" value="1"/>
</dbReference>
<evidence type="ECO:0000259" key="13">
    <source>
        <dbReference type="PROSITE" id="PS50878"/>
    </source>
</evidence>
<dbReference type="Gene3D" id="3.30.70.270">
    <property type="match status" value="2"/>
</dbReference>
<dbReference type="CDD" id="cd01647">
    <property type="entry name" value="RT_LTR"/>
    <property type="match status" value="1"/>
</dbReference>
<dbReference type="FunFam" id="3.30.70.270:FF:000020">
    <property type="entry name" value="Transposon Tf2-6 polyprotein-like Protein"/>
    <property type="match status" value="1"/>
</dbReference>
<evidence type="ECO:0000256" key="12">
    <source>
        <dbReference type="SAM" id="MobiDB-lite"/>
    </source>
</evidence>
<dbReference type="SUPFAM" id="SSF56672">
    <property type="entry name" value="DNA/RNA polymerases"/>
    <property type="match status" value="1"/>
</dbReference>
<dbReference type="GO" id="GO:0004190">
    <property type="term" value="F:aspartic-type endopeptidase activity"/>
    <property type="evidence" value="ECO:0007669"/>
    <property type="project" value="InterPro"/>
</dbReference>
<dbReference type="Pfam" id="PF17919">
    <property type="entry name" value="RT_RNaseH_2"/>
    <property type="match status" value="1"/>
</dbReference>
<dbReference type="PROSITE" id="PS00141">
    <property type="entry name" value="ASP_PROTEASE"/>
    <property type="match status" value="1"/>
</dbReference>
<keyword evidence="9" id="KW-0229">DNA integration</keyword>
<proteinExistence type="predicted"/>